<geneLocation type="plasmid" evidence="10 11">
    <name>pRetIE4771d</name>
</geneLocation>
<feature type="transmembrane region" description="Helical" evidence="9">
    <location>
        <begin position="165"/>
        <end position="185"/>
    </location>
</feature>
<feature type="transmembrane region" description="Helical" evidence="9">
    <location>
        <begin position="369"/>
        <end position="389"/>
    </location>
</feature>
<dbReference type="SUPFAM" id="SSF103473">
    <property type="entry name" value="MFS general substrate transporter"/>
    <property type="match status" value="1"/>
</dbReference>
<dbReference type="PRINTS" id="PR01035">
    <property type="entry name" value="TCRTETA"/>
</dbReference>
<dbReference type="Pfam" id="PF07690">
    <property type="entry name" value="MFS_1"/>
    <property type="match status" value="1"/>
</dbReference>
<dbReference type="PANTHER" id="PTHR43124">
    <property type="entry name" value="PURINE EFFLUX PUMP PBUE"/>
    <property type="match status" value="1"/>
</dbReference>
<evidence type="ECO:0000256" key="4">
    <source>
        <dbReference type="ARBA" id="ARBA00022475"/>
    </source>
</evidence>
<dbReference type="InterPro" id="IPR050189">
    <property type="entry name" value="MFS_Efflux_Transporters"/>
</dbReference>
<accession>A0A060IGF8</accession>
<evidence type="ECO:0000256" key="7">
    <source>
        <dbReference type="ARBA" id="ARBA00023136"/>
    </source>
</evidence>
<feature type="transmembrane region" description="Helical" evidence="9">
    <location>
        <begin position="206"/>
        <end position="229"/>
    </location>
</feature>
<dbReference type="PANTHER" id="PTHR43124:SF3">
    <property type="entry name" value="CHLORAMPHENICOL EFFLUX PUMP RV0191"/>
    <property type="match status" value="1"/>
</dbReference>
<reference evidence="10 11" key="1">
    <citation type="submission" date="2013-12" db="EMBL/GenBank/DDBJ databases">
        <title>Complete genome sequence of Rhizobium etli bv. mimosae IE4771.</title>
        <authorList>
            <person name="Bustos P."/>
            <person name="Santamaria R.I."/>
            <person name="Lozano L."/>
            <person name="Ormeno-Orrillo E."/>
            <person name="Rogel M.A."/>
            <person name="Romero D."/>
            <person name="Cevallos M.A."/>
            <person name="Martinez-Romero E."/>
            <person name="Gonzalez V."/>
        </authorList>
    </citation>
    <scope>NUCLEOTIDE SEQUENCE [LARGE SCALE GENOMIC DNA]</scope>
    <source>
        <strain evidence="10 11">IE4771</strain>
        <plasmid evidence="11">Plasmid pRetIE4771d</plasmid>
    </source>
</reference>
<keyword evidence="7 9" id="KW-0472">Membrane</keyword>
<dbReference type="KEGG" id="rei:IE4771_PD00161"/>
<feature type="transmembrane region" description="Helical" evidence="9">
    <location>
        <begin position="12"/>
        <end position="31"/>
    </location>
</feature>
<feature type="transmembrane region" description="Helical" evidence="9">
    <location>
        <begin position="103"/>
        <end position="123"/>
    </location>
</feature>
<protein>
    <submittedName>
        <fullName evidence="10">Bcr/CflA subfamily drug resistance transporter protein</fullName>
    </submittedName>
</protein>
<evidence type="ECO:0000256" key="9">
    <source>
        <dbReference type="SAM" id="Phobius"/>
    </source>
</evidence>
<comment type="function">
    <text evidence="1">Resistance to tetracycline by an active tetracycline efflux. This is an energy-dependent process that decreases the accumulation of the antibiotic in whole cells. This protein functions as a metal-tetracycline/H(+) antiporter.</text>
</comment>
<feature type="transmembrane region" description="Helical" evidence="9">
    <location>
        <begin position="135"/>
        <end position="153"/>
    </location>
</feature>
<feature type="transmembrane region" description="Helical" evidence="9">
    <location>
        <begin position="78"/>
        <end position="97"/>
    </location>
</feature>
<dbReference type="AlphaFoldDB" id="A0A060IGF8"/>
<feature type="transmembrane region" description="Helical" evidence="9">
    <location>
        <begin position="43"/>
        <end position="66"/>
    </location>
</feature>
<evidence type="ECO:0000256" key="6">
    <source>
        <dbReference type="ARBA" id="ARBA00022989"/>
    </source>
</evidence>
<evidence type="ECO:0000256" key="8">
    <source>
        <dbReference type="SAM" id="MobiDB-lite"/>
    </source>
</evidence>
<evidence type="ECO:0000313" key="10">
    <source>
        <dbReference type="EMBL" id="AIC30716.1"/>
    </source>
</evidence>
<keyword evidence="4" id="KW-1003">Cell membrane</keyword>
<comment type="subcellular location">
    <subcellularLocation>
        <location evidence="2">Cell membrane</location>
        <topology evidence="2">Multi-pass membrane protein</topology>
    </subcellularLocation>
</comment>
<feature type="region of interest" description="Disordered" evidence="8">
    <location>
        <begin position="407"/>
        <end position="429"/>
    </location>
</feature>
<keyword evidence="6 9" id="KW-1133">Transmembrane helix</keyword>
<dbReference type="InterPro" id="IPR005829">
    <property type="entry name" value="Sugar_transporter_CS"/>
</dbReference>
<keyword evidence="10" id="KW-0614">Plasmid</keyword>
<dbReference type="GO" id="GO:0022857">
    <property type="term" value="F:transmembrane transporter activity"/>
    <property type="evidence" value="ECO:0007669"/>
    <property type="project" value="InterPro"/>
</dbReference>
<evidence type="ECO:0000313" key="11">
    <source>
        <dbReference type="Proteomes" id="UP000027180"/>
    </source>
</evidence>
<dbReference type="GO" id="GO:0005886">
    <property type="term" value="C:plasma membrane"/>
    <property type="evidence" value="ECO:0007669"/>
    <property type="project" value="UniProtKB-SubCell"/>
</dbReference>
<name>A0A060IGF8_RHIET</name>
<dbReference type="RefSeq" id="WP_186007961.1">
    <property type="nucleotide sequence ID" value="NZ_CP006990.1"/>
</dbReference>
<keyword evidence="5 9" id="KW-0812">Transmembrane</keyword>
<dbReference type="PROSITE" id="PS00216">
    <property type="entry name" value="SUGAR_TRANSPORT_1"/>
    <property type="match status" value="1"/>
</dbReference>
<organism evidence="10 11">
    <name type="scientific">Rhizobium etli bv. mimosae str. IE4771</name>
    <dbReference type="NCBI Taxonomy" id="1432050"/>
    <lineage>
        <taxon>Bacteria</taxon>
        <taxon>Pseudomonadati</taxon>
        <taxon>Pseudomonadota</taxon>
        <taxon>Alphaproteobacteria</taxon>
        <taxon>Hyphomicrobiales</taxon>
        <taxon>Rhizobiaceae</taxon>
        <taxon>Rhizobium/Agrobacterium group</taxon>
        <taxon>Rhizobium</taxon>
    </lineage>
</organism>
<sequence>MTGGIDSRKQPKLAVLIFLAALSVLPLNMFIPSLPHIADALNSNYAVVNLAIAGYALMSALTHVVAGVLSDRFGRKPVVLVALCVFCGASLICSFAPNVGIFLVFRTLQGVVIACYAVSMASIRDTSDEREATSRIAFVSSAWALAPMLGPAIGGTLDTLLGWRANFTAFAVLGLSGVVLVLRGFKETKASDLPATFRLSTYLAPMGSRIFWGYAICMVFSMSTLYIFLSGAPLAAKSFGVGSSIAVGALMGLVPAAFILGSMFAGRFGKKYAPPVLMAVGRLLTLFGLSAGILLFFFDVHHVAAFFLPCAFVGLGNGITMPAANAGVLSLRSELSATALGLANATTVAGGAAIVSISGMFITAADAQWTTIALMSATTFISLVAALIVRSQAAAKVAISCVDEARKAPRPSDQRPVAHGDVRDRAKGR</sequence>
<evidence type="ECO:0000256" key="1">
    <source>
        <dbReference type="ARBA" id="ARBA00003279"/>
    </source>
</evidence>
<dbReference type="InterPro" id="IPR001958">
    <property type="entry name" value="Tet-R_TetA/multi-R_MdtG-like"/>
</dbReference>
<dbReference type="Gene3D" id="1.20.1720.10">
    <property type="entry name" value="Multidrug resistance protein D"/>
    <property type="match status" value="1"/>
</dbReference>
<gene>
    <name evidence="10" type="ORF">IE4771_PD00161</name>
</gene>
<dbReference type="Proteomes" id="UP000027180">
    <property type="component" value="Plasmid pRetIE4771d"/>
</dbReference>
<evidence type="ECO:0000256" key="3">
    <source>
        <dbReference type="ARBA" id="ARBA00007520"/>
    </source>
</evidence>
<dbReference type="InterPro" id="IPR036259">
    <property type="entry name" value="MFS_trans_sf"/>
</dbReference>
<comment type="similarity">
    <text evidence="3">Belongs to the major facilitator superfamily. TCR/Tet family.</text>
</comment>
<feature type="transmembrane region" description="Helical" evidence="9">
    <location>
        <begin position="276"/>
        <end position="298"/>
    </location>
</feature>
<proteinExistence type="inferred from homology"/>
<evidence type="ECO:0000256" key="2">
    <source>
        <dbReference type="ARBA" id="ARBA00004651"/>
    </source>
</evidence>
<dbReference type="EMBL" id="CP006990">
    <property type="protein sequence ID" value="AIC30716.1"/>
    <property type="molecule type" value="Genomic_DNA"/>
</dbReference>
<feature type="transmembrane region" description="Helical" evidence="9">
    <location>
        <begin position="241"/>
        <end position="264"/>
    </location>
</feature>
<feature type="transmembrane region" description="Helical" evidence="9">
    <location>
        <begin position="304"/>
        <end position="328"/>
    </location>
</feature>
<evidence type="ECO:0000256" key="5">
    <source>
        <dbReference type="ARBA" id="ARBA00022692"/>
    </source>
</evidence>
<dbReference type="HOGENOM" id="CLU_001265_47_1_5"/>
<feature type="transmembrane region" description="Helical" evidence="9">
    <location>
        <begin position="340"/>
        <end position="363"/>
    </location>
</feature>
<dbReference type="InterPro" id="IPR011701">
    <property type="entry name" value="MFS"/>
</dbReference>